<evidence type="ECO:0000313" key="9">
    <source>
        <dbReference type="Proteomes" id="UP000639772"/>
    </source>
</evidence>
<evidence type="ECO:0000313" key="6">
    <source>
        <dbReference type="EMBL" id="KAG0488302.1"/>
    </source>
</evidence>
<protein>
    <recommendedName>
        <fullName evidence="5">RanBP2-type domain-containing protein</fullName>
    </recommendedName>
</protein>
<dbReference type="PROSITE" id="PS50199">
    <property type="entry name" value="ZF_RANBP2_2"/>
    <property type="match status" value="4"/>
</dbReference>
<keyword evidence="3" id="KW-0862">Zinc</keyword>
<evidence type="ECO:0000313" key="7">
    <source>
        <dbReference type="EMBL" id="KAG0490013.1"/>
    </source>
</evidence>
<reference evidence="8 9" key="1">
    <citation type="journal article" date="2020" name="Nat. Food">
        <title>A phased Vanilla planifolia genome enables genetic improvement of flavour and production.</title>
        <authorList>
            <person name="Hasing T."/>
            <person name="Tang H."/>
            <person name="Brym M."/>
            <person name="Khazi F."/>
            <person name="Huang T."/>
            <person name="Chambers A.H."/>
        </authorList>
    </citation>
    <scope>NUCLEOTIDE SEQUENCE [LARGE SCALE GENOMIC DNA]</scope>
    <source>
        <tissue evidence="7">Leaf</tissue>
    </source>
</reference>
<keyword evidence="2 4" id="KW-0863">Zinc-finger</keyword>
<keyword evidence="8" id="KW-1185">Reference proteome</keyword>
<evidence type="ECO:0000259" key="5">
    <source>
        <dbReference type="PROSITE" id="PS50199"/>
    </source>
</evidence>
<dbReference type="Proteomes" id="UP000639772">
    <property type="component" value="Chromosome 3"/>
</dbReference>
<evidence type="ECO:0000256" key="4">
    <source>
        <dbReference type="PROSITE-ProRule" id="PRU00322"/>
    </source>
</evidence>
<evidence type="ECO:0000256" key="2">
    <source>
        <dbReference type="ARBA" id="ARBA00022771"/>
    </source>
</evidence>
<dbReference type="PANTHER" id="PTHR23111">
    <property type="entry name" value="ZINC FINGER PROTEIN"/>
    <property type="match status" value="1"/>
</dbReference>
<dbReference type="EMBL" id="JADCNM010000003">
    <property type="protein sequence ID" value="KAG0490013.1"/>
    <property type="molecule type" value="Genomic_DNA"/>
</dbReference>
<proteinExistence type="predicted"/>
<name>A0A835VA36_VANPL</name>
<comment type="caution">
    <text evidence="7">The sequence shown here is derived from an EMBL/GenBank/DDBJ whole genome shotgun (WGS) entry which is preliminary data.</text>
</comment>
<feature type="domain" description="RanBP2-type" evidence="5">
    <location>
        <begin position="48"/>
        <end position="77"/>
    </location>
</feature>
<feature type="domain" description="RanBP2-type" evidence="5">
    <location>
        <begin position="5"/>
        <end position="34"/>
    </location>
</feature>
<dbReference type="SUPFAM" id="SSF90209">
    <property type="entry name" value="Ran binding protein zinc finger-like"/>
    <property type="match status" value="4"/>
</dbReference>
<dbReference type="InterPro" id="IPR001876">
    <property type="entry name" value="Znf_RanBP2"/>
</dbReference>
<accession>A0A835VA36</accession>
<dbReference type="GO" id="GO:0005737">
    <property type="term" value="C:cytoplasm"/>
    <property type="evidence" value="ECO:0007669"/>
    <property type="project" value="TreeGrafter"/>
</dbReference>
<dbReference type="AlphaFoldDB" id="A0A835VA36"/>
<gene>
    <name evidence="7" type="ORF">HPP92_006876</name>
    <name evidence="6" type="ORF">HPP92_007113</name>
</gene>
<dbReference type="GO" id="GO:0003729">
    <property type="term" value="F:mRNA binding"/>
    <property type="evidence" value="ECO:0007669"/>
    <property type="project" value="TreeGrafter"/>
</dbReference>
<feature type="domain" description="RanBP2-type" evidence="5">
    <location>
        <begin position="168"/>
        <end position="196"/>
    </location>
</feature>
<dbReference type="FunFam" id="4.10.1060.10:FF:000013">
    <property type="entry name" value="Zinc finger, RanBP2-type protein"/>
    <property type="match status" value="1"/>
</dbReference>
<dbReference type="SMART" id="SM00547">
    <property type="entry name" value="ZnF_RBZ"/>
    <property type="match status" value="4"/>
</dbReference>
<dbReference type="OrthoDB" id="1878647at2759"/>
<dbReference type="Pfam" id="PF00641">
    <property type="entry name" value="Zn_ribbon_RanBP"/>
    <property type="match status" value="3"/>
</dbReference>
<dbReference type="GO" id="GO:0008270">
    <property type="term" value="F:zinc ion binding"/>
    <property type="evidence" value="ECO:0007669"/>
    <property type="project" value="UniProtKB-KW"/>
</dbReference>
<evidence type="ECO:0000256" key="3">
    <source>
        <dbReference type="ARBA" id="ARBA00022833"/>
    </source>
</evidence>
<dbReference type="InterPro" id="IPR036443">
    <property type="entry name" value="Znf_RanBP2_sf"/>
</dbReference>
<keyword evidence="1" id="KW-0479">Metal-binding</keyword>
<evidence type="ECO:0000256" key="1">
    <source>
        <dbReference type="ARBA" id="ARBA00022723"/>
    </source>
</evidence>
<dbReference type="Gene3D" id="4.10.1060.10">
    <property type="entry name" value="Zinc finger, RanBP2-type"/>
    <property type="match status" value="4"/>
</dbReference>
<organism evidence="7 9">
    <name type="scientific">Vanilla planifolia</name>
    <name type="common">Vanilla</name>
    <dbReference type="NCBI Taxonomy" id="51239"/>
    <lineage>
        <taxon>Eukaryota</taxon>
        <taxon>Viridiplantae</taxon>
        <taxon>Streptophyta</taxon>
        <taxon>Embryophyta</taxon>
        <taxon>Tracheophyta</taxon>
        <taxon>Spermatophyta</taxon>
        <taxon>Magnoliopsida</taxon>
        <taxon>Liliopsida</taxon>
        <taxon>Asparagales</taxon>
        <taxon>Orchidaceae</taxon>
        <taxon>Vanilloideae</taxon>
        <taxon>Vanilleae</taxon>
        <taxon>Vanilla</taxon>
    </lineage>
</organism>
<dbReference type="PANTHER" id="PTHR23111:SF71">
    <property type="entry name" value="RANBP2-TYPE DOMAIN-CONTAINING PROTEIN"/>
    <property type="match status" value="1"/>
</dbReference>
<dbReference type="EMBL" id="JADCNL010000003">
    <property type="protein sequence ID" value="KAG0488302.1"/>
    <property type="molecule type" value="Genomic_DNA"/>
</dbReference>
<evidence type="ECO:0000313" key="8">
    <source>
        <dbReference type="Proteomes" id="UP000636800"/>
    </source>
</evidence>
<feature type="domain" description="RanBP2-type" evidence="5">
    <location>
        <begin position="297"/>
        <end position="326"/>
    </location>
</feature>
<sequence length="332" mass="37361">MREGREGDWECGSCRNRNYAFRSLCNRCKQPRLLVDTKTPADSKWLPRIGDWICTGCSNNNYASRDKCKKCGQLKEETAVPAIAMQGSHMPSYSNYFSRMEGLLDSRMNFEGTRTSTFQQWMMGNSPFQQSLRPLSAWPSMMFSGGGSGDVTYLGSSNHLLEIPTGWRHGDWICKCGFHNYSSRVQCKECNEPVPSNMHPSAANSTGSNLFRGTKRLASEEFVNDWDKKRLNAGDVSYRFAATGPQEFFQSSMRLQGIGVDHAHELHSNYSGKILSQMSSQLSVVPAILGKGAKQWREGDWMCQICNNHNYASRSCCNRCKTAREAAIETVE</sequence>
<dbReference type="Proteomes" id="UP000636800">
    <property type="component" value="Chromosome 3"/>
</dbReference>
<dbReference type="PROSITE" id="PS01358">
    <property type="entry name" value="ZF_RANBP2_1"/>
    <property type="match status" value="3"/>
</dbReference>